<proteinExistence type="predicted"/>
<dbReference type="GeneTree" id="ENSGT01010000223075"/>
<dbReference type="Gene3D" id="3.30.420.10">
    <property type="entry name" value="Ribonuclease H-like superfamily/Ribonuclease H"/>
    <property type="match status" value="1"/>
</dbReference>
<dbReference type="GO" id="GO:0015074">
    <property type="term" value="P:DNA integration"/>
    <property type="evidence" value="ECO:0007669"/>
    <property type="project" value="InterPro"/>
</dbReference>
<dbReference type="InterPro" id="IPR001584">
    <property type="entry name" value="Integrase_cat-core"/>
</dbReference>
<keyword evidence="3" id="KW-1185">Reference proteome</keyword>
<name>A0A8C8CA24_ONCTS</name>
<dbReference type="InterPro" id="IPR036397">
    <property type="entry name" value="RNaseH_sf"/>
</dbReference>
<reference evidence="2" key="1">
    <citation type="submission" date="2025-08" db="UniProtKB">
        <authorList>
            <consortium name="Ensembl"/>
        </authorList>
    </citation>
    <scope>IDENTIFICATION</scope>
</reference>
<sequence length="297" mass="33574">MQYNIGRGNPLKPGKFPVPAGPFTHLAMDFIDMAERKERKRYCLVIIDRFTRWVEAFPSVHCDAKTEVLSSDNGTHFTGDVVTQVAAQLGIDQKFVCTYHPQSNGITERANQTIKGGLAKACHSTGKSWVECLPLVMMKMHNSINRGTGLSPHGLLTDRPMNVPLHRPMTSKLTDLTALDDDLGKYMKELTHAVRSLYSQYRKVQEVPEQGEPDSLPVDVGGWIKLKVHKRKWNHPRWMGPYQVIAATPTAVKIQERFSGFLRTQGYGRPVENSHLSEDFTLAVSPLEYWLCQFPLK</sequence>
<protein>
    <recommendedName>
        <fullName evidence="1">Integrase catalytic domain-containing protein</fullName>
    </recommendedName>
</protein>
<evidence type="ECO:0000313" key="3">
    <source>
        <dbReference type="Proteomes" id="UP000694402"/>
    </source>
</evidence>
<dbReference type="Proteomes" id="UP000694402">
    <property type="component" value="Unassembled WGS sequence"/>
</dbReference>
<dbReference type="GO" id="GO:0003676">
    <property type="term" value="F:nucleic acid binding"/>
    <property type="evidence" value="ECO:0007669"/>
    <property type="project" value="InterPro"/>
</dbReference>
<dbReference type="InterPro" id="IPR012337">
    <property type="entry name" value="RNaseH-like_sf"/>
</dbReference>
<feature type="domain" description="Integrase catalytic" evidence="1">
    <location>
        <begin position="54"/>
        <end position="160"/>
    </location>
</feature>
<evidence type="ECO:0000313" key="2">
    <source>
        <dbReference type="Ensembl" id="ENSOTSP00005006369.1"/>
    </source>
</evidence>
<organism evidence="2 3">
    <name type="scientific">Oncorhynchus tshawytscha</name>
    <name type="common">Chinook salmon</name>
    <name type="synonym">Salmo tshawytscha</name>
    <dbReference type="NCBI Taxonomy" id="74940"/>
    <lineage>
        <taxon>Eukaryota</taxon>
        <taxon>Metazoa</taxon>
        <taxon>Chordata</taxon>
        <taxon>Craniata</taxon>
        <taxon>Vertebrata</taxon>
        <taxon>Euteleostomi</taxon>
        <taxon>Actinopterygii</taxon>
        <taxon>Neopterygii</taxon>
        <taxon>Teleostei</taxon>
        <taxon>Protacanthopterygii</taxon>
        <taxon>Salmoniformes</taxon>
        <taxon>Salmonidae</taxon>
        <taxon>Salmoninae</taxon>
        <taxon>Oncorhynchus</taxon>
    </lineage>
</organism>
<dbReference type="Gene3D" id="2.30.30.850">
    <property type="match status" value="1"/>
</dbReference>
<dbReference type="AlphaFoldDB" id="A0A8C8CA24"/>
<dbReference type="Ensembl" id="ENSOTST00005007065.2">
    <property type="protein sequence ID" value="ENSOTSP00005006369.1"/>
    <property type="gene ID" value="ENSOTSG00005003652.2"/>
</dbReference>
<dbReference type="SUPFAM" id="SSF53098">
    <property type="entry name" value="Ribonuclease H-like"/>
    <property type="match status" value="1"/>
</dbReference>
<evidence type="ECO:0000259" key="1">
    <source>
        <dbReference type="PROSITE" id="PS50994"/>
    </source>
</evidence>
<dbReference type="InterPro" id="IPR050951">
    <property type="entry name" value="Retrovirus_Pol_polyprotein"/>
</dbReference>
<dbReference type="PROSITE" id="PS50994">
    <property type="entry name" value="INTEGRASE"/>
    <property type="match status" value="1"/>
</dbReference>
<accession>A0A8C8CA24</accession>
<dbReference type="PANTHER" id="PTHR37984">
    <property type="entry name" value="PROTEIN CBG26694"/>
    <property type="match status" value="1"/>
</dbReference>
<dbReference type="PANTHER" id="PTHR37984:SF5">
    <property type="entry name" value="PROTEIN NYNRIN-LIKE"/>
    <property type="match status" value="1"/>
</dbReference>
<reference evidence="2" key="2">
    <citation type="submission" date="2025-09" db="UniProtKB">
        <authorList>
            <consortium name="Ensembl"/>
        </authorList>
    </citation>
    <scope>IDENTIFICATION</scope>
</reference>